<name>A0A6C0ER61_9ZZZZ</name>
<organism evidence="1">
    <name type="scientific">viral metagenome</name>
    <dbReference type="NCBI Taxonomy" id="1070528"/>
    <lineage>
        <taxon>unclassified sequences</taxon>
        <taxon>metagenomes</taxon>
        <taxon>organismal metagenomes</taxon>
    </lineage>
</organism>
<accession>A0A6C0ER61</accession>
<sequence>MINRKKVSSFDVFDTIIARRCINPVDIFDKIETSYPFVTFKSLRIQSEKNTLTLDNIYRNFQKLTSLSYEEIEKIKEFEIQTEINNSYLIMSNYNLIKDGDILISDMYLSSEQIMRILVAIGFKKNVTIYSSSCGKSKYDGTLYKYLKDIYDIEIHIGDNKHSDIKMALSNKINARLTSIHKLTLQEEFFININYKDFALFIREFRHQNPYNENSDEFILFNDQAKFNIPFLVIFSFELNQILLKENRDTLLFTTRDCCLLKHIFTAMYPRYNSIEFQSSRRMYLNYNQEYKDYLKTIYDDNKCLIVDLNGSFSTGRQIFMEVFGKLPRVHLSVYHNYKNLERFQGLSSSVLNNTWGRGIEIFNTDTVGTLIDMKDGNFIRRPLEFNMDEALIYKETTLNFCKFIHDKKIPEFKNLDKLLEIFTLRCCFSATIKQVIKDDWIGLEKLIDESKLSQKKIGFHFKPKLSQPIKNTNVINNETPKKMNMYPITRLRLK</sequence>
<dbReference type="AlphaFoldDB" id="A0A6C0ER61"/>
<dbReference type="EMBL" id="MN738912">
    <property type="protein sequence ID" value="QHT30829.1"/>
    <property type="molecule type" value="Genomic_DNA"/>
</dbReference>
<reference evidence="1" key="1">
    <citation type="journal article" date="2020" name="Nature">
        <title>Giant virus diversity and host interactions through global metagenomics.</title>
        <authorList>
            <person name="Schulz F."/>
            <person name="Roux S."/>
            <person name="Paez-Espino D."/>
            <person name="Jungbluth S."/>
            <person name="Walsh D.A."/>
            <person name="Denef V.J."/>
            <person name="McMahon K.D."/>
            <person name="Konstantinidis K.T."/>
            <person name="Eloe-Fadrosh E.A."/>
            <person name="Kyrpides N.C."/>
            <person name="Woyke T."/>
        </authorList>
    </citation>
    <scope>NUCLEOTIDE SEQUENCE</scope>
    <source>
        <strain evidence="1">GVMAG-M-3300009151-50</strain>
    </source>
</reference>
<protein>
    <submittedName>
        <fullName evidence="1">Uncharacterized protein</fullName>
    </submittedName>
</protein>
<proteinExistence type="predicted"/>
<evidence type="ECO:0000313" key="1">
    <source>
        <dbReference type="EMBL" id="QHT30829.1"/>
    </source>
</evidence>